<evidence type="ECO:0000313" key="2">
    <source>
        <dbReference type="EMBL" id="KOO33829.1"/>
    </source>
</evidence>
<feature type="compositionally biased region" description="Acidic residues" evidence="1">
    <location>
        <begin position="348"/>
        <end position="359"/>
    </location>
</feature>
<keyword evidence="3" id="KW-1185">Reference proteome</keyword>
<dbReference type="AlphaFoldDB" id="A0A0M0K4U4"/>
<proteinExistence type="predicted"/>
<comment type="caution">
    <text evidence="2">The sequence shown here is derived from an EMBL/GenBank/DDBJ whole genome shotgun (WGS) entry which is preliminary data.</text>
</comment>
<accession>A0A0M0K4U4</accession>
<gene>
    <name evidence="2" type="ORF">Ctob_007782</name>
</gene>
<feature type="region of interest" description="Disordered" evidence="1">
    <location>
        <begin position="316"/>
        <end position="359"/>
    </location>
</feature>
<dbReference type="EMBL" id="JWZX01001411">
    <property type="protein sequence ID" value="KOO33829.1"/>
    <property type="molecule type" value="Genomic_DNA"/>
</dbReference>
<evidence type="ECO:0000313" key="3">
    <source>
        <dbReference type="Proteomes" id="UP000037460"/>
    </source>
</evidence>
<name>A0A0M0K4U4_9EUKA</name>
<dbReference type="InterPro" id="IPR029021">
    <property type="entry name" value="Prot-tyrosine_phosphatase-like"/>
</dbReference>
<dbReference type="SUPFAM" id="SSF52799">
    <property type="entry name" value="(Phosphotyrosine protein) phosphatases II"/>
    <property type="match status" value="1"/>
</dbReference>
<sequence length="359" mass="38235">MPSERVDGAPALDYIEPIDVLNLLSMPKFLIIDCRRILRTGLLPNTAVFRRRGEETLEKAMGRIIEDVMFTNPPEDQSRALIVDYNGSGAGVEAEDMAGVAAYLSARVGCSQCMRIQGGAHALMASHRFLFSLSKEAAANLPSKLSSRLFIGSTASAIDPQMLDGLGITHVVSVLRRQLQLEHVPRERHLVLHVGATQCEGTSGVRHLLKMALPFLVEVLSGADDVRRVLIHSEDGKGAGATALACAALLADSACQMDLDGVIGHLAQCRPAAPLLAPTVQQLREVEAWLLDGVNDGMPIPGADDVDEDCMPPKCAHAPSCDKTQAMSIGPPPPLPLPPAPLAPPADKDEEDDDGDFAG</sequence>
<feature type="compositionally biased region" description="Pro residues" evidence="1">
    <location>
        <begin position="330"/>
        <end position="344"/>
    </location>
</feature>
<dbReference type="Gene3D" id="3.90.190.10">
    <property type="entry name" value="Protein tyrosine phosphatase superfamily"/>
    <property type="match status" value="1"/>
</dbReference>
<evidence type="ECO:0000256" key="1">
    <source>
        <dbReference type="SAM" id="MobiDB-lite"/>
    </source>
</evidence>
<protein>
    <submittedName>
        <fullName evidence="2">Uncharacterized protein</fullName>
    </submittedName>
</protein>
<organism evidence="2 3">
    <name type="scientific">Chrysochromulina tobinii</name>
    <dbReference type="NCBI Taxonomy" id="1460289"/>
    <lineage>
        <taxon>Eukaryota</taxon>
        <taxon>Haptista</taxon>
        <taxon>Haptophyta</taxon>
        <taxon>Prymnesiophyceae</taxon>
        <taxon>Prymnesiales</taxon>
        <taxon>Chrysochromulinaceae</taxon>
        <taxon>Chrysochromulina</taxon>
    </lineage>
</organism>
<reference evidence="3" key="1">
    <citation type="journal article" date="2015" name="PLoS Genet.">
        <title>Genome Sequence and Transcriptome Analyses of Chrysochromulina tobin: Metabolic Tools for Enhanced Algal Fitness in the Prominent Order Prymnesiales (Haptophyceae).</title>
        <authorList>
            <person name="Hovde B.T."/>
            <person name="Deodato C.R."/>
            <person name="Hunsperger H.M."/>
            <person name="Ryken S.A."/>
            <person name="Yost W."/>
            <person name="Jha R.K."/>
            <person name="Patterson J."/>
            <person name="Monnat R.J. Jr."/>
            <person name="Barlow S.B."/>
            <person name="Starkenburg S.R."/>
            <person name="Cattolico R.A."/>
        </authorList>
    </citation>
    <scope>NUCLEOTIDE SEQUENCE</scope>
    <source>
        <strain evidence="3">CCMP291</strain>
    </source>
</reference>
<dbReference type="Proteomes" id="UP000037460">
    <property type="component" value="Unassembled WGS sequence"/>
</dbReference>